<dbReference type="CDD" id="cd00056">
    <property type="entry name" value="ENDO3c"/>
    <property type="match status" value="1"/>
</dbReference>
<dbReference type="InterPro" id="IPR011257">
    <property type="entry name" value="DNA_glycosylase"/>
</dbReference>
<dbReference type="SMART" id="SM00478">
    <property type="entry name" value="ENDO3c"/>
    <property type="match status" value="1"/>
</dbReference>
<dbReference type="GO" id="GO:0006307">
    <property type="term" value="P:DNA alkylation repair"/>
    <property type="evidence" value="ECO:0007669"/>
    <property type="project" value="TreeGrafter"/>
</dbReference>
<sequence length="157" mass="17931">MVSQQLSVKAADTIYSRLMVLVKNEPTPRKIAKLSEISMRECGISGAKIKAIKGLAEASISKTIDFEKLHLLEQDEHISTQLNSLWGIGPWTVDMFMMQKLGRLDIWPTGDLGVRRGWERIYGLKEQIDPKELHLKGEIFRPYRSVVAWYCWRAADG</sequence>
<feature type="domain" description="HhH-GPD" evidence="3">
    <location>
        <begin position="2"/>
        <end position="156"/>
    </location>
</feature>
<dbReference type="Pfam" id="PF00730">
    <property type="entry name" value="HhH-GPD"/>
    <property type="match status" value="1"/>
</dbReference>
<dbReference type="GO" id="GO:0032131">
    <property type="term" value="F:alkylated DNA binding"/>
    <property type="evidence" value="ECO:0007669"/>
    <property type="project" value="TreeGrafter"/>
</dbReference>
<proteinExistence type="predicted"/>
<dbReference type="SUPFAM" id="SSF48150">
    <property type="entry name" value="DNA-glycosylase"/>
    <property type="match status" value="1"/>
</dbReference>
<dbReference type="InterPro" id="IPR051912">
    <property type="entry name" value="Alkylbase_DNA_Glycosylase/TA"/>
</dbReference>
<dbReference type="InterPro" id="IPR003265">
    <property type="entry name" value="HhH-GPD_domain"/>
</dbReference>
<keyword evidence="2" id="KW-0234">DNA repair</keyword>
<evidence type="ECO:0000256" key="1">
    <source>
        <dbReference type="ARBA" id="ARBA00022763"/>
    </source>
</evidence>
<dbReference type="GO" id="GO:0043916">
    <property type="term" value="F:DNA-7-methylguanine glycosylase activity"/>
    <property type="evidence" value="ECO:0007669"/>
    <property type="project" value="TreeGrafter"/>
</dbReference>
<evidence type="ECO:0000256" key="2">
    <source>
        <dbReference type="ARBA" id="ARBA00023204"/>
    </source>
</evidence>
<protein>
    <submittedName>
        <fullName evidence="4">Unannotated protein</fullName>
    </submittedName>
</protein>
<dbReference type="Gene3D" id="1.10.1670.40">
    <property type="match status" value="1"/>
</dbReference>
<evidence type="ECO:0000259" key="3">
    <source>
        <dbReference type="SMART" id="SM00478"/>
    </source>
</evidence>
<evidence type="ECO:0000313" key="4">
    <source>
        <dbReference type="EMBL" id="CAB4638346.1"/>
    </source>
</evidence>
<reference evidence="4" key="1">
    <citation type="submission" date="2020-05" db="EMBL/GenBank/DDBJ databases">
        <authorList>
            <person name="Chiriac C."/>
            <person name="Salcher M."/>
            <person name="Ghai R."/>
            <person name="Kavagutti S V."/>
        </authorList>
    </citation>
    <scope>NUCLEOTIDE SEQUENCE</scope>
</reference>
<gene>
    <name evidence="4" type="ORF">UFOPK2032_01090</name>
</gene>
<dbReference type="PANTHER" id="PTHR43003">
    <property type="entry name" value="DNA-3-METHYLADENINE GLYCOSYLASE"/>
    <property type="match status" value="1"/>
</dbReference>
<dbReference type="Gene3D" id="1.10.340.30">
    <property type="entry name" value="Hypothetical protein, domain 2"/>
    <property type="match status" value="1"/>
</dbReference>
<dbReference type="EMBL" id="CAEZVM010000061">
    <property type="protein sequence ID" value="CAB4638346.1"/>
    <property type="molecule type" value="Genomic_DNA"/>
</dbReference>
<name>A0A6J6JN10_9ZZZZ</name>
<keyword evidence="1" id="KW-0227">DNA damage</keyword>
<organism evidence="4">
    <name type="scientific">freshwater metagenome</name>
    <dbReference type="NCBI Taxonomy" id="449393"/>
    <lineage>
        <taxon>unclassified sequences</taxon>
        <taxon>metagenomes</taxon>
        <taxon>ecological metagenomes</taxon>
    </lineage>
</organism>
<dbReference type="GO" id="GO:0006285">
    <property type="term" value="P:base-excision repair, AP site formation"/>
    <property type="evidence" value="ECO:0007669"/>
    <property type="project" value="TreeGrafter"/>
</dbReference>
<accession>A0A6J6JN10</accession>
<dbReference type="GO" id="GO:0008725">
    <property type="term" value="F:DNA-3-methyladenine glycosylase activity"/>
    <property type="evidence" value="ECO:0007669"/>
    <property type="project" value="TreeGrafter"/>
</dbReference>
<dbReference type="GO" id="GO:0032993">
    <property type="term" value="C:protein-DNA complex"/>
    <property type="evidence" value="ECO:0007669"/>
    <property type="project" value="TreeGrafter"/>
</dbReference>
<dbReference type="AlphaFoldDB" id="A0A6J6JN10"/>
<dbReference type="GO" id="GO:0005737">
    <property type="term" value="C:cytoplasm"/>
    <property type="evidence" value="ECO:0007669"/>
    <property type="project" value="TreeGrafter"/>
</dbReference>
<dbReference type="PANTHER" id="PTHR43003:SF5">
    <property type="entry name" value="DNA-3-METHYLADENINE GLYCOSYLASE"/>
    <property type="match status" value="1"/>
</dbReference>